<dbReference type="SUPFAM" id="SSF48452">
    <property type="entry name" value="TPR-like"/>
    <property type="match status" value="1"/>
</dbReference>
<dbReference type="InterPro" id="IPR011990">
    <property type="entry name" value="TPR-like_helical_dom_sf"/>
</dbReference>
<dbReference type="PANTHER" id="PTHR45586:SF1">
    <property type="entry name" value="LIPOPOLYSACCHARIDE ASSEMBLY PROTEIN B"/>
    <property type="match status" value="1"/>
</dbReference>
<evidence type="ECO:0000256" key="1">
    <source>
        <dbReference type="ARBA" id="ARBA00022737"/>
    </source>
</evidence>
<organism evidence="3">
    <name type="scientific">bioreactor metagenome</name>
    <dbReference type="NCBI Taxonomy" id="1076179"/>
    <lineage>
        <taxon>unclassified sequences</taxon>
        <taxon>metagenomes</taxon>
        <taxon>ecological metagenomes</taxon>
    </lineage>
</organism>
<protein>
    <recommendedName>
        <fullName evidence="4">Beta-barrel assembly-enhancing protease</fullName>
    </recommendedName>
</protein>
<proteinExistence type="predicted"/>
<reference evidence="3" key="1">
    <citation type="submission" date="2019-08" db="EMBL/GenBank/DDBJ databases">
        <authorList>
            <person name="Kucharzyk K."/>
            <person name="Murdoch R.W."/>
            <person name="Higgins S."/>
            <person name="Loffler F."/>
        </authorList>
    </citation>
    <scope>NUCLEOTIDE SEQUENCE</scope>
</reference>
<dbReference type="Pfam" id="PF13181">
    <property type="entry name" value="TPR_8"/>
    <property type="match status" value="1"/>
</dbReference>
<sequence>MKRLIILVILVLTAGQIVAQYDVNSLYIRIQNGESRDVARELNPLLKDSLFRDPLVLTLLGDSWKNQFEYAKALQAYRRVLQLDSSNFRAMESASDMHSLLGETGSSKQLLIKLAKLDTANIRILNKLAQTMQSQQDTREAVNLYKRLMRLGGSGYNTVKSLADCYWLLGKRDSAEVYYKVADFVNGKSVATKLSLSQIAYINKDLSSARIYALRGVELDSTYLPLRKQLGMVHYRLEEYNSALNNFNYLMFKGDSTSATLKYAGACNFFLGNFGESVPLLKSVLERDSSDTEAMFYLGSSLSHKGDSQEAINVFNEIMDLVQPDPVLLYKLYNQLGIAYSALEKLQLSYDSFAEAYRLNPGDNKLIFQMAMVRGGFKDKGSLTEAKSLLEKYLESIAGKGSNLSAEEVILRERAKMYIERISEELFMNE</sequence>
<comment type="caution">
    <text evidence="3">The sequence shown here is derived from an EMBL/GenBank/DDBJ whole genome shotgun (WGS) entry which is preliminary data.</text>
</comment>
<keyword evidence="2" id="KW-0802">TPR repeat</keyword>
<dbReference type="AlphaFoldDB" id="A0A644VBM2"/>
<dbReference type="EMBL" id="VSSQ01000263">
    <property type="protein sequence ID" value="MPL88680.1"/>
    <property type="molecule type" value="Genomic_DNA"/>
</dbReference>
<accession>A0A644VBM2</accession>
<name>A0A644VBM2_9ZZZZ</name>
<evidence type="ECO:0008006" key="4">
    <source>
        <dbReference type="Google" id="ProtNLM"/>
    </source>
</evidence>
<dbReference type="PROSITE" id="PS50005">
    <property type="entry name" value="TPR"/>
    <property type="match status" value="3"/>
</dbReference>
<dbReference type="SMART" id="SM00028">
    <property type="entry name" value="TPR"/>
    <property type="match status" value="8"/>
</dbReference>
<dbReference type="InterPro" id="IPR051012">
    <property type="entry name" value="CellSynth/LPSAsmb/PSIAsmb"/>
</dbReference>
<dbReference type="Pfam" id="PF13432">
    <property type="entry name" value="TPR_16"/>
    <property type="match status" value="1"/>
</dbReference>
<dbReference type="InterPro" id="IPR019734">
    <property type="entry name" value="TPR_rpt"/>
</dbReference>
<evidence type="ECO:0000256" key="2">
    <source>
        <dbReference type="ARBA" id="ARBA00022803"/>
    </source>
</evidence>
<dbReference type="Gene3D" id="1.25.40.10">
    <property type="entry name" value="Tetratricopeptide repeat domain"/>
    <property type="match status" value="2"/>
</dbReference>
<evidence type="ECO:0000313" key="3">
    <source>
        <dbReference type="EMBL" id="MPL88680.1"/>
    </source>
</evidence>
<keyword evidence="1" id="KW-0677">Repeat</keyword>
<gene>
    <name evidence="3" type="ORF">SDC9_34706</name>
</gene>
<dbReference type="PANTHER" id="PTHR45586">
    <property type="entry name" value="TPR REPEAT-CONTAINING PROTEIN PA4667"/>
    <property type="match status" value="1"/>
</dbReference>